<dbReference type="GO" id="GO:0008270">
    <property type="term" value="F:zinc ion binding"/>
    <property type="evidence" value="ECO:0007669"/>
    <property type="project" value="InterPro"/>
</dbReference>
<dbReference type="InterPro" id="IPR003615">
    <property type="entry name" value="HNH_nuc"/>
</dbReference>
<sequence>MDRLAAMPPGAQLAEVIERLLSSLLVPTRRDERDPARGSESAHGPASLLVPTRRDERDPARGSESAHGPGRPAGAVGVAEDPGGAAQAAMVVDVVHPAERSLMRDAHARVVDGGAGGGVDTIAAMGAEALSEVVAACHRLSSWAAWAEAVAAACLARSPEMNAGSAAWHPGGEAPPFVTDEENRFTTCSEIACRLGVSRLSAGRLLDRGQALLRPELSPTEALHRSGLLDGSKTALVIRRLDDAPIETSLAVQSRVLPRSAHRTTQQLAGDIDRALAELDPCGASTRRRRNVGQRHVTRPREAGEGVHEMRLTLPTMDAFLLDATLDAVAASARAAGDRRTTSQLRADAMTSMALRTLRGSQALACRNAGTPHDVLTAPVATGSRPTDPVPPAGPPGTDARLLPDGVPLEGLLGALSSLVGSTGPWWTPSGTQPVPLTPGLCINIDVTVPLDHLAPPLETPGHSPPGTRPSGAVHPANPPEVDDTSAARIDPVDAEPVAVRLSTQAASVTVGARTAPIPAATARALAAGGTWRRLVTDPLSGAVVDVGRTRYRPPAALRDLARARDAACTHPGCQVPAARCDLDHITPWAAGGVTSLDNLTTLCEAHHRLKHTPGWALTRTSDGALSWRTPGGARYRRDPDGTVAMLPRRIGPRQLAVPSRPVPRRLAEAIDAAVVTRLERGLAPAPCRGGAEEARGQAQELVASRCLPRGYEPAAYPQALHDLGLTPLLDEVPPF</sequence>
<accession>A0A448HDU8</accession>
<dbReference type="CDD" id="cd00085">
    <property type="entry name" value="HNHc"/>
    <property type="match status" value="1"/>
</dbReference>
<evidence type="ECO:0000313" key="5">
    <source>
        <dbReference type="Proteomes" id="UP000266895"/>
    </source>
</evidence>
<dbReference type="Pfam" id="PF01844">
    <property type="entry name" value="HNH"/>
    <property type="match status" value="1"/>
</dbReference>
<dbReference type="Proteomes" id="UP000266895">
    <property type="component" value="Chromosome"/>
</dbReference>
<feature type="compositionally biased region" description="Basic and acidic residues" evidence="2">
    <location>
        <begin position="28"/>
        <end position="37"/>
    </location>
</feature>
<keyword evidence="5" id="KW-1185">Reference proteome</keyword>
<dbReference type="EMBL" id="LR134350">
    <property type="protein sequence ID" value="VEG25761.1"/>
    <property type="molecule type" value="Genomic_DNA"/>
</dbReference>
<dbReference type="GO" id="GO:0003676">
    <property type="term" value="F:nucleic acid binding"/>
    <property type="evidence" value="ECO:0007669"/>
    <property type="project" value="InterPro"/>
</dbReference>
<protein>
    <recommendedName>
        <fullName evidence="3">HNH nuclease domain-containing protein</fullName>
    </recommendedName>
</protein>
<feature type="region of interest" description="Disordered" evidence="2">
    <location>
        <begin position="455"/>
        <end position="486"/>
    </location>
</feature>
<reference evidence="4 5" key="1">
    <citation type="submission" date="2018-12" db="EMBL/GenBank/DDBJ databases">
        <authorList>
            <consortium name="Pathogen Informatics"/>
        </authorList>
    </citation>
    <scope>NUCLEOTIDE SEQUENCE [LARGE SCALE GENOMIC DNA]</scope>
    <source>
        <strain evidence="4 5">NCTC11636</strain>
    </source>
</reference>
<proteinExistence type="inferred from homology"/>
<feature type="compositionally biased region" description="Low complexity" evidence="2">
    <location>
        <begin position="66"/>
        <end position="79"/>
    </location>
</feature>
<dbReference type="SMART" id="SM00507">
    <property type="entry name" value="HNHc"/>
    <property type="match status" value="1"/>
</dbReference>
<organism evidence="4 5">
    <name type="scientific">Actinomyces howellii</name>
    <dbReference type="NCBI Taxonomy" id="52771"/>
    <lineage>
        <taxon>Bacteria</taxon>
        <taxon>Bacillati</taxon>
        <taxon>Actinomycetota</taxon>
        <taxon>Actinomycetes</taxon>
        <taxon>Actinomycetales</taxon>
        <taxon>Actinomycetaceae</taxon>
        <taxon>Actinomyces</taxon>
    </lineage>
</organism>
<name>A0A448HDU8_9ACTO</name>
<feature type="compositionally biased region" description="Basic and acidic residues" evidence="2">
    <location>
        <begin position="52"/>
        <end position="61"/>
    </location>
</feature>
<evidence type="ECO:0000259" key="3">
    <source>
        <dbReference type="SMART" id="SM00507"/>
    </source>
</evidence>
<dbReference type="InterPro" id="IPR002711">
    <property type="entry name" value="HNH"/>
</dbReference>
<evidence type="ECO:0000313" key="4">
    <source>
        <dbReference type="EMBL" id="VEG25761.1"/>
    </source>
</evidence>
<dbReference type="AlphaFoldDB" id="A0A448HDU8"/>
<evidence type="ECO:0000256" key="1">
    <source>
        <dbReference type="ARBA" id="ARBA00023450"/>
    </source>
</evidence>
<dbReference type="Gene3D" id="1.10.30.50">
    <property type="match status" value="1"/>
</dbReference>
<feature type="region of interest" description="Disordered" evidence="2">
    <location>
        <begin position="26"/>
        <end position="82"/>
    </location>
</feature>
<dbReference type="KEGG" id="ahw:NCTC11636_00200"/>
<evidence type="ECO:0000256" key="2">
    <source>
        <dbReference type="SAM" id="MobiDB-lite"/>
    </source>
</evidence>
<dbReference type="InterPro" id="IPR003870">
    <property type="entry name" value="DUF222"/>
</dbReference>
<feature type="domain" description="HNH nuclease" evidence="3">
    <location>
        <begin position="557"/>
        <end position="609"/>
    </location>
</feature>
<dbReference type="Pfam" id="PF02720">
    <property type="entry name" value="DUF222"/>
    <property type="match status" value="1"/>
</dbReference>
<dbReference type="GO" id="GO:0004519">
    <property type="term" value="F:endonuclease activity"/>
    <property type="evidence" value="ECO:0007669"/>
    <property type="project" value="InterPro"/>
</dbReference>
<comment type="similarity">
    <text evidence="1">Belongs to the Rv1128c/1148c/1588c/1702c/1945/3466 family.</text>
</comment>
<gene>
    <name evidence="4" type="ORF">NCTC11636_00200</name>
</gene>